<evidence type="ECO:0000256" key="1">
    <source>
        <dbReference type="SAM" id="MobiDB-lite"/>
    </source>
</evidence>
<dbReference type="EMBL" id="BRPE01000008">
    <property type="protein sequence ID" value="GLA86241.1"/>
    <property type="molecule type" value="Genomic_DNA"/>
</dbReference>
<evidence type="ECO:0000256" key="2">
    <source>
        <dbReference type="SAM" id="Phobius"/>
    </source>
</evidence>
<feature type="region of interest" description="Disordered" evidence="1">
    <location>
        <begin position="1"/>
        <end position="33"/>
    </location>
</feature>
<keyword evidence="2" id="KW-0812">Transmembrane</keyword>
<evidence type="ECO:0000313" key="3">
    <source>
        <dbReference type="EMBL" id="GLA86241.1"/>
    </source>
</evidence>
<organism evidence="3 4">
    <name type="scientific">Aspergillus tubingensis</name>
    <dbReference type="NCBI Taxonomy" id="5068"/>
    <lineage>
        <taxon>Eukaryota</taxon>
        <taxon>Fungi</taxon>
        <taxon>Dikarya</taxon>
        <taxon>Ascomycota</taxon>
        <taxon>Pezizomycotina</taxon>
        <taxon>Eurotiomycetes</taxon>
        <taxon>Eurotiomycetidae</taxon>
        <taxon>Eurotiales</taxon>
        <taxon>Aspergillaceae</taxon>
        <taxon>Aspergillus</taxon>
        <taxon>Aspergillus subgen. Circumdati</taxon>
    </lineage>
</organism>
<reference evidence="3" key="1">
    <citation type="submission" date="2022-07" db="EMBL/GenBank/DDBJ databases">
        <title>Taxonomy of Aspergillus series Nigri: significant species reduction supported by multi-species coalescent approaches.</title>
        <authorList>
            <person name="Bian C."/>
            <person name="Kusuya Y."/>
            <person name="Sklenar F."/>
            <person name="D'hooge E."/>
            <person name="Yaguchi T."/>
            <person name="Takahashi H."/>
            <person name="Hubka V."/>
        </authorList>
    </citation>
    <scope>NUCLEOTIDE SEQUENCE</scope>
    <source>
        <strain evidence="3">IFM 56815</strain>
    </source>
</reference>
<name>A0A9W6ASL3_ASPTU</name>
<feature type="transmembrane region" description="Helical" evidence="2">
    <location>
        <begin position="46"/>
        <end position="66"/>
    </location>
</feature>
<keyword evidence="2" id="KW-0472">Membrane</keyword>
<accession>A0A9W6ASL3</accession>
<keyword evidence="2" id="KW-1133">Transmembrane helix</keyword>
<protein>
    <submittedName>
        <fullName evidence="3">Uncharacterized protein</fullName>
    </submittedName>
</protein>
<sequence>MSNTTTTTTTTSPINPPTTTSTNTNNNNNPHNIPPYTPMTSLSHELGILFGFLAACFVVMGVYVFFWRAAEFREERAQTLRRQMLLTRGIHHGRGGIGEKFISHHHGHGHGHVHDGRCLDGSTGLHQRNITPENSASAGSGTMYKGFENENEIGVALTTGMDVGIVASPSLGPMTPTSVSASGAGREIPVGGLNVGMGSRMNVNQGTATGAGVGAGRDEVEYGVEMDVLGFLQRGR</sequence>
<feature type="compositionally biased region" description="Low complexity" evidence="1">
    <location>
        <begin position="1"/>
        <end position="31"/>
    </location>
</feature>
<dbReference type="AlphaFoldDB" id="A0A9W6ASL3"/>
<comment type="caution">
    <text evidence="3">The sequence shown here is derived from an EMBL/GenBank/DDBJ whole genome shotgun (WGS) entry which is preliminary data.</text>
</comment>
<gene>
    <name evidence="3" type="ORF">AtubIFM56815_010497</name>
</gene>
<proteinExistence type="predicted"/>
<dbReference type="Proteomes" id="UP001144157">
    <property type="component" value="Unassembled WGS sequence"/>
</dbReference>
<evidence type="ECO:0000313" key="4">
    <source>
        <dbReference type="Proteomes" id="UP001144157"/>
    </source>
</evidence>